<protein>
    <submittedName>
        <fullName evidence="2">Uncharacterized protein</fullName>
    </submittedName>
</protein>
<reference evidence="2 3" key="1">
    <citation type="journal article" date="2021" name="BMC Genomics">
        <title>Datura genome reveals duplications of psychoactive alkaloid biosynthetic genes and high mutation rate following tissue culture.</title>
        <authorList>
            <person name="Rajewski A."/>
            <person name="Carter-House D."/>
            <person name="Stajich J."/>
            <person name="Litt A."/>
        </authorList>
    </citation>
    <scope>NUCLEOTIDE SEQUENCE [LARGE SCALE GENOMIC DNA]</scope>
    <source>
        <strain evidence="2">AR-01</strain>
    </source>
</reference>
<dbReference type="InterPro" id="IPR044716">
    <property type="entry name" value="LEUNIG-like"/>
</dbReference>
<dbReference type="PROSITE" id="PS50294">
    <property type="entry name" value="WD_REPEATS_REGION"/>
    <property type="match status" value="1"/>
</dbReference>
<accession>A0ABS8S0D1</accession>
<dbReference type="InterPro" id="IPR001680">
    <property type="entry name" value="WD40_rpt"/>
</dbReference>
<dbReference type="SMART" id="SM00320">
    <property type="entry name" value="WD40"/>
    <property type="match status" value="2"/>
</dbReference>
<dbReference type="SUPFAM" id="SSF50978">
    <property type="entry name" value="WD40 repeat-like"/>
    <property type="match status" value="1"/>
</dbReference>
<gene>
    <name evidence="2" type="ORF">HAX54_016141</name>
</gene>
<dbReference type="PANTHER" id="PTHR44376:SF22">
    <property type="entry name" value="TRANSCRIPTIONAL COREPRESSOR LEUNIG_HOMOLOG"/>
    <property type="match status" value="1"/>
</dbReference>
<dbReference type="InterPro" id="IPR015943">
    <property type="entry name" value="WD40/YVTN_repeat-like_dom_sf"/>
</dbReference>
<dbReference type="PANTHER" id="PTHR44376">
    <property type="entry name" value="TRANSCRIPTIONAL REGULATOR OF FILAMENTOUS GROWTH FLO8"/>
    <property type="match status" value="1"/>
</dbReference>
<keyword evidence="1" id="KW-0853">WD repeat</keyword>
<comment type="caution">
    <text evidence="2">The sequence shown here is derived from an EMBL/GenBank/DDBJ whole genome shotgun (WGS) entry which is preliminary data.</text>
</comment>
<dbReference type="Proteomes" id="UP000823775">
    <property type="component" value="Unassembled WGS sequence"/>
</dbReference>
<sequence length="172" mass="19159">MSLDFHPKKNDLFCFCDSNNEIRYWSISPFSCTRVSKQGGSAQVRFQPITGQLLAAASDKVVSIFDVENDRQLQSFQGHTGVVNYLAGISMVIYWHQYEESVKAWSLNTGDIHELSANGTKFHSCSLELWNMVENKSMTIPAHENIIAALAQSPVTGMVASASHDSSVKLWK</sequence>
<proteinExistence type="predicted"/>
<organism evidence="2 3">
    <name type="scientific">Datura stramonium</name>
    <name type="common">Jimsonweed</name>
    <name type="synonym">Common thornapple</name>
    <dbReference type="NCBI Taxonomy" id="4076"/>
    <lineage>
        <taxon>Eukaryota</taxon>
        <taxon>Viridiplantae</taxon>
        <taxon>Streptophyta</taxon>
        <taxon>Embryophyta</taxon>
        <taxon>Tracheophyta</taxon>
        <taxon>Spermatophyta</taxon>
        <taxon>Magnoliopsida</taxon>
        <taxon>eudicotyledons</taxon>
        <taxon>Gunneridae</taxon>
        <taxon>Pentapetalae</taxon>
        <taxon>asterids</taxon>
        <taxon>lamiids</taxon>
        <taxon>Solanales</taxon>
        <taxon>Solanaceae</taxon>
        <taxon>Solanoideae</taxon>
        <taxon>Datureae</taxon>
        <taxon>Datura</taxon>
    </lineage>
</organism>
<evidence type="ECO:0000313" key="2">
    <source>
        <dbReference type="EMBL" id="MCD7452309.1"/>
    </source>
</evidence>
<dbReference type="EMBL" id="JACEIK010000204">
    <property type="protein sequence ID" value="MCD7452309.1"/>
    <property type="molecule type" value="Genomic_DNA"/>
</dbReference>
<name>A0ABS8S0D1_DATST</name>
<evidence type="ECO:0000313" key="3">
    <source>
        <dbReference type="Proteomes" id="UP000823775"/>
    </source>
</evidence>
<dbReference type="PROSITE" id="PS50082">
    <property type="entry name" value="WD_REPEATS_2"/>
    <property type="match status" value="1"/>
</dbReference>
<dbReference type="Gene3D" id="2.130.10.10">
    <property type="entry name" value="YVTN repeat-like/Quinoprotein amine dehydrogenase"/>
    <property type="match status" value="2"/>
</dbReference>
<feature type="repeat" description="WD" evidence="1">
    <location>
        <begin position="140"/>
        <end position="172"/>
    </location>
</feature>
<dbReference type="InterPro" id="IPR036322">
    <property type="entry name" value="WD40_repeat_dom_sf"/>
</dbReference>
<evidence type="ECO:0000256" key="1">
    <source>
        <dbReference type="PROSITE-ProRule" id="PRU00221"/>
    </source>
</evidence>
<keyword evidence="3" id="KW-1185">Reference proteome</keyword>
<dbReference type="Pfam" id="PF00400">
    <property type="entry name" value="WD40"/>
    <property type="match status" value="1"/>
</dbReference>